<feature type="transmembrane region" description="Helical" evidence="1">
    <location>
        <begin position="193"/>
        <end position="213"/>
    </location>
</feature>
<proteinExistence type="predicted"/>
<name>A0A1C5AQB3_9ACTN</name>
<organism evidence="2 3">
    <name type="scientific">Micromonospora matsumotoense</name>
    <dbReference type="NCBI Taxonomy" id="121616"/>
    <lineage>
        <taxon>Bacteria</taxon>
        <taxon>Bacillati</taxon>
        <taxon>Actinomycetota</taxon>
        <taxon>Actinomycetes</taxon>
        <taxon>Micromonosporales</taxon>
        <taxon>Micromonosporaceae</taxon>
        <taxon>Micromonospora</taxon>
    </lineage>
</organism>
<dbReference type="EMBL" id="FMCU01000022">
    <property type="protein sequence ID" value="SCF47419.1"/>
    <property type="molecule type" value="Genomic_DNA"/>
</dbReference>
<feature type="transmembrane region" description="Helical" evidence="1">
    <location>
        <begin position="160"/>
        <end position="187"/>
    </location>
</feature>
<evidence type="ECO:0000256" key="1">
    <source>
        <dbReference type="SAM" id="Phobius"/>
    </source>
</evidence>
<dbReference type="RefSeq" id="WP_091252755.1">
    <property type="nucleotide sequence ID" value="NZ_FMCU01000022.1"/>
</dbReference>
<dbReference type="Proteomes" id="UP000198797">
    <property type="component" value="Unassembled WGS sequence"/>
</dbReference>
<protein>
    <submittedName>
        <fullName evidence="2">Uncharacterized protein</fullName>
    </submittedName>
</protein>
<dbReference type="STRING" id="121616.GA0070216_12236"/>
<evidence type="ECO:0000313" key="2">
    <source>
        <dbReference type="EMBL" id="SCF47419.1"/>
    </source>
</evidence>
<gene>
    <name evidence="2" type="ORF">GA0070216_12236</name>
</gene>
<evidence type="ECO:0000313" key="3">
    <source>
        <dbReference type="Proteomes" id="UP000198797"/>
    </source>
</evidence>
<feature type="transmembrane region" description="Helical" evidence="1">
    <location>
        <begin position="89"/>
        <end position="107"/>
    </location>
</feature>
<reference evidence="3" key="1">
    <citation type="submission" date="2016-06" db="EMBL/GenBank/DDBJ databases">
        <authorList>
            <person name="Varghese N."/>
            <person name="Submissions Spin"/>
        </authorList>
    </citation>
    <scope>NUCLEOTIDE SEQUENCE [LARGE SCALE GENOMIC DNA]</scope>
    <source>
        <strain evidence="3">DSM 44100</strain>
    </source>
</reference>
<dbReference type="Pfam" id="PF22564">
    <property type="entry name" value="HAAS"/>
    <property type="match status" value="1"/>
</dbReference>
<dbReference type="NCBIfam" id="NF038403">
    <property type="entry name" value="perm_prefix_1"/>
    <property type="match status" value="1"/>
</dbReference>
<sequence>MRACDEVGIDERLRELESRLRGPARLRTELIREVRDSLDDATEAYREAGLPARDAERRAVADFGTPAELAPAYQAELAAGALRGLSRRALVIAVLLTAGGDLTWRGSSWSGGPPPPAGYQLLAGSMNGIWLVVAGMALAALSFGAWAARRGRAATTVGRLLGWGLTGALVVGAVAGVALFAWSVALWDAALTWPPMIIGAVLAGAAHFALFRASRSWLVAAR</sequence>
<keyword evidence="3" id="KW-1185">Reference proteome</keyword>
<accession>A0A1C5AQB3</accession>
<keyword evidence="1" id="KW-0472">Membrane</keyword>
<dbReference type="AlphaFoldDB" id="A0A1C5AQB3"/>
<feature type="transmembrane region" description="Helical" evidence="1">
    <location>
        <begin position="127"/>
        <end position="148"/>
    </location>
</feature>
<dbReference type="InterPro" id="IPR047928">
    <property type="entry name" value="Perm_prefix_1"/>
</dbReference>
<dbReference type="OrthoDB" id="5187995at2"/>
<keyword evidence="1" id="KW-1133">Transmembrane helix</keyword>
<keyword evidence="1" id="KW-0812">Transmembrane</keyword>